<keyword evidence="1" id="KW-0732">Signal</keyword>
<evidence type="ECO:0000313" key="2">
    <source>
        <dbReference type="EMBL" id="RPD42095.1"/>
    </source>
</evidence>
<dbReference type="AlphaFoldDB" id="A0A3N4MFC6"/>
<gene>
    <name evidence="2" type="ORF">EG028_08080</name>
</gene>
<feature type="signal peptide" evidence="1">
    <location>
        <begin position="1"/>
        <end position="22"/>
    </location>
</feature>
<evidence type="ECO:0000313" key="3">
    <source>
        <dbReference type="Proteomes" id="UP000279089"/>
    </source>
</evidence>
<dbReference type="Proteomes" id="UP000279089">
    <property type="component" value="Unassembled WGS sequence"/>
</dbReference>
<dbReference type="PROSITE" id="PS51257">
    <property type="entry name" value="PROKAR_LIPOPROTEIN"/>
    <property type="match status" value="1"/>
</dbReference>
<evidence type="ECO:0008006" key="4">
    <source>
        <dbReference type="Google" id="ProtNLM"/>
    </source>
</evidence>
<dbReference type="InterPro" id="IPR025921">
    <property type="entry name" value="HmuY"/>
</dbReference>
<keyword evidence="3" id="KW-1185">Reference proteome</keyword>
<reference evidence="3" key="1">
    <citation type="submission" date="2018-11" db="EMBL/GenBank/DDBJ databases">
        <title>Chitinophaga lutea sp.nov., isolate from arsenic contaminated soil.</title>
        <authorList>
            <person name="Zong Y."/>
        </authorList>
    </citation>
    <scope>NUCLEOTIDE SEQUENCE [LARGE SCALE GENOMIC DNA]</scope>
    <source>
        <strain evidence="3">YLT18</strain>
    </source>
</reference>
<dbReference type="Pfam" id="PF14064">
    <property type="entry name" value="HmuY"/>
    <property type="match status" value="1"/>
</dbReference>
<name>A0A3N4MFC6_9BACT</name>
<proteinExistence type="predicted"/>
<dbReference type="RefSeq" id="WP_120515071.1">
    <property type="nucleotide sequence ID" value="NZ_QXZY01000002.1"/>
</dbReference>
<protein>
    <recommendedName>
        <fullName evidence="4">HmuY family protein</fullName>
    </recommendedName>
</protein>
<dbReference type="OrthoDB" id="1190814at2"/>
<organism evidence="2 3">
    <name type="scientific">Chitinophaga barathri</name>
    <dbReference type="NCBI Taxonomy" id="1647451"/>
    <lineage>
        <taxon>Bacteria</taxon>
        <taxon>Pseudomonadati</taxon>
        <taxon>Bacteroidota</taxon>
        <taxon>Chitinophagia</taxon>
        <taxon>Chitinophagales</taxon>
        <taxon>Chitinophagaceae</taxon>
        <taxon>Chitinophaga</taxon>
    </lineage>
</organism>
<sequence>MKRQKFYLGALAVAAFSITACSNDDDVKPEPKPTIVSTTAVNVNADAANTGKFTLFSFADNKVIANADSATTKWDIGFRATTIIINGGTSGPGSAQAQVLTGVYNELTAAPEAGYAADGATKAITGWYNYNMTTHIISPVTGKFFVLKTATGKYAKVEVTSYYKDAPASPTQTSESRYYHFRYVYQADGTRNFK</sequence>
<dbReference type="EMBL" id="RMBX01000003">
    <property type="protein sequence ID" value="RPD42095.1"/>
    <property type="molecule type" value="Genomic_DNA"/>
</dbReference>
<comment type="caution">
    <text evidence="2">The sequence shown here is derived from an EMBL/GenBank/DDBJ whole genome shotgun (WGS) entry which is preliminary data.</text>
</comment>
<evidence type="ECO:0000256" key="1">
    <source>
        <dbReference type="SAM" id="SignalP"/>
    </source>
</evidence>
<accession>A0A3N4MFC6</accession>
<feature type="chain" id="PRO_5018265440" description="HmuY family protein" evidence="1">
    <location>
        <begin position="23"/>
        <end position="194"/>
    </location>
</feature>
<dbReference type="CDD" id="cd12105">
    <property type="entry name" value="HmuY"/>
    <property type="match status" value="1"/>
</dbReference>